<dbReference type="GO" id="GO:0005634">
    <property type="term" value="C:nucleus"/>
    <property type="evidence" value="ECO:0007669"/>
    <property type="project" value="TreeGrafter"/>
</dbReference>
<dbReference type="Proteomes" id="UP000682733">
    <property type="component" value="Unassembled WGS sequence"/>
</dbReference>
<sequence length="504" mass="57782">MRHSRVQDHKLEGELFTIAGRPAGATGDFWSSLKRIKDKDDLFEPFVQCSVCDRLFVYEPKNGTTTLSLHVQNCLKQEKTLKSQPPISTAMKTTTTINSDEKRSVTIACAKYCAFDLKSCNLVDDQGFQQLCQKLIDIGYKYGGVRSGLPNAKDFLPDPTNISRTVKQLAEQYRVKLKDLLQQDLKKIKLFGVTLDYWKNENENHLRCICHGINLVVHHSLSACLLIDQLITSCRVLSSHFKRCELNHLLPSTLKHDNDTRWNSIYEMMNSISINYKHIEGVLDGRGGDESEKLDNIGHQLVTQLCDVLLPFKLGSERFQADLEPTLHLVLPWITKLKQHCTKDKEGDLLPIIQLKKELSLKLDEKTYLTQIHYIATFLHPITKNLSQLSSTEREKVHVDIMAEFANENQDVRDSDDEKDEIEQYLKTKMKFTNEDKLLGWWKKHSLIYPQLSILAQTLFGVPSSSATAERVFSSSGRILEKRRQSLSGDTVDDLLFLRNFRKI</sequence>
<dbReference type="SUPFAM" id="SSF140996">
    <property type="entry name" value="Hermes dimerisation domain"/>
    <property type="match status" value="1"/>
</dbReference>
<proteinExistence type="predicted"/>
<dbReference type="AlphaFoldDB" id="A0A8S2GE03"/>
<evidence type="ECO:0000259" key="1">
    <source>
        <dbReference type="Pfam" id="PF05699"/>
    </source>
</evidence>
<evidence type="ECO:0000313" key="2">
    <source>
        <dbReference type="EMBL" id="CAF0725476.1"/>
    </source>
</evidence>
<dbReference type="SUPFAM" id="SSF53098">
    <property type="entry name" value="Ribonuclease H-like"/>
    <property type="match status" value="1"/>
</dbReference>
<protein>
    <recommendedName>
        <fullName evidence="1">HAT C-terminal dimerisation domain-containing protein</fullName>
    </recommendedName>
</protein>
<dbReference type="InterPro" id="IPR008906">
    <property type="entry name" value="HATC_C_dom"/>
</dbReference>
<dbReference type="GO" id="GO:0046983">
    <property type="term" value="F:protein dimerization activity"/>
    <property type="evidence" value="ECO:0007669"/>
    <property type="project" value="InterPro"/>
</dbReference>
<feature type="domain" description="HAT C-terminal dimerisation" evidence="1">
    <location>
        <begin position="421"/>
        <end position="500"/>
    </location>
</feature>
<evidence type="ECO:0000313" key="4">
    <source>
        <dbReference type="Proteomes" id="UP000682733"/>
    </source>
</evidence>
<dbReference type="InterPro" id="IPR012337">
    <property type="entry name" value="RNaseH-like_sf"/>
</dbReference>
<name>A0A8S2GE03_9BILA</name>
<evidence type="ECO:0000313" key="3">
    <source>
        <dbReference type="EMBL" id="CAF3498761.1"/>
    </source>
</evidence>
<reference evidence="3" key="1">
    <citation type="submission" date="2021-02" db="EMBL/GenBank/DDBJ databases">
        <authorList>
            <person name="Nowell W R."/>
        </authorList>
    </citation>
    <scope>NUCLEOTIDE SEQUENCE</scope>
</reference>
<dbReference type="PANTHER" id="PTHR46169">
    <property type="entry name" value="DNA REPLICATION-RELATED ELEMENT FACTOR, ISOFORM A"/>
    <property type="match status" value="1"/>
</dbReference>
<comment type="caution">
    <text evidence="3">The sequence shown here is derived from an EMBL/GenBank/DDBJ whole genome shotgun (WGS) entry which is preliminary data.</text>
</comment>
<organism evidence="3 4">
    <name type="scientific">Didymodactylos carnosus</name>
    <dbReference type="NCBI Taxonomy" id="1234261"/>
    <lineage>
        <taxon>Eukaryota</taxon>
        <taxon>Metazoa</taxon>
        <taxon>Spiralia</taxon>
        <taxon>Gnathifera</taxon>
        <taxon>Rotifera</taxon>
        <taxon>Eurotatoria</taxon>
        <taxon>Bdelloidea</taxon>
        <taxon>Philodinida</taxon>
        <taxon>Philodinidae</taxon>
        <taxon>Didymodactylos</taxon>
    </lineage>
</organism>
<dbReference type="EMBL" id="CAJNOK010000051">
    <property type="protein sequence ID" value="CAF0725476.1"/>
    <property type="molecule type" value="Genomic_DNA"/>
</dbReference>
<dbReference type="Gene3D" id="1.10.10.1070">
    <property type="entry name" value="Zinc finger, BED domain-containing"/>
    <property type="match status" value="1"/>
</dbReference>
<accession>A0A8S2GE03</accession>
<gene>
    <name evidence="2" type="ORF">OVA965_LOCUS392</name>
    <name evidence="3" type="ORF">TMI583_LOCUS392</name>
</gene>
<dbReference type="Pfam" id="PF05699">
    <property type="entry name" value="Dimer_Tnp_hAT"/>
    <property type="match status" value="1"/>
</dbReference>
<dbReference type="InterPro" id="IPR052717">
    <property type="entry name" value="Vacuolar_transposase_reg"/>
</dbReference>
<dbReference type="GO" id="GO:0006357">
    <property type="term" value="P:regulation of transcription by RNA polymerase II"/>
    <property type="evidence" value="ECO:0007669"/>
    <property type="project" value="TreeGrafter"/>
</dbReference>
<dbReference type="PANTHER" id="PTHR46169:SF17">
    <property type="entry name" value="HAT C-TERMINAL DIMERISATION DOMAIN-CONTAINING PROTEIN"/>
    <property type="match status" value="1"/>
</dbReference>
<dbReference type="EMBL" id="CAJOBA010000051">
    <property type="protein sequence ID" value="CAF3498761.1"/>
    <property type="molecule type" value="Genomic_DNA"/>
</dbReference>
<dbReference type="Proteomes" id="UP000677228">
    <property type="component" value="Unassembled WGS sequence"/>
</dbReference>